<reference evidence="1" key="2">
    <citation type="submission" date="2009-03" db="EMBL/GenBank/DDBJ databases">
        <authorList>
            <person name="Gang L."/>
        </authorList>
    </citation>
    <scope>NUCLEOTIDE SEQUENCE</scope>
    <source>
        <strain evidence="1">Anhui</strain>
    </source>
</reference>
<dbReference type="AlphaFoldDB" id="C1LQS0"/>
<evidence type="ECO:0000313" key="1">
    <source>
        <dbReference type="EMBL" id="CAX77048.1"/>
    </source>
</evidence>
<protein>
    <submittedName>
        <fullName evidence="1">Major egg antigen (P40)</fullName>
    </submittedName>
</protein>
<dbReference type="EMBL" id="FN321322">
    <property type="protein sequence ID" value="CAX77048.1"/>
    <property type="molecule type" value="mRNA"/>
</dbReference>
<proteinExistence type="evidence at transcript level"/>
<reference evidence="1" key="1">
    <citation type="journal article" date="2009" name="Nature">
        <title>The Schistosoma japonicum genome reveals features of host-parasite interplay.</title>
        <authorList>
            <person name="Liu F."/>
            <person name="Zhou Y."/>
            <person name="Wang Z.Q."/>
            <person name="Lu G."/>
            <person name="Zheng H."/>
            <person name="Brindley P.J."/>
            <person name="McManus D.P."/>
            <person name="Blair D."/>
            <person name="Zhang Q.H."/>
            <person name="Zhong Y."/>
            <person name="Wang S."/>
            <person name="Han Z.G."/>
            <person name="Chen Z."/>
        </authorList>
    </citation>
    <scope>NUCLEOTIDE SEQUENCE</scope>
    <source>
        <strain evidence="1">Anhui</strain>
    </source>
</reference>
<sequence length="83" mass="10017">MSDVKHEIVSIPVNCEKRTFEEQRRDLLTSLERRNNDNSVELYTDDWSERLSGWIDSSWENWNNEIRRLKQGMFVLFVSLLLK</sequence>
<organism evidence="1">
    <name type="scientific">Schistosoma japonicum</name>
    <name type="common">Blood fluke</name>
    <dbReference type="NCBI Taxonomy" id="6182"/>
    <lineage>
        <taxon>Eukaryota</taxon>
        <taxon>Metazoa</taxon>
        <taxon>Spiralia</taxon>
        <taxon>Lophotrochozoa</taxon>
        <taxon>Platyhelminthes</taxon>
        <taxon>Trematoda</taxon>
        <taxon>Digenea</taxon>
        <taxon>Strigeidida</taxon>
        <taxon>Schistosomatoidea</taxon>
        <taxon>Schistosomatidae</taxon>
        <taxon>Schistosoma</taxon>
    </lineage>
</organism>
<accession>C1LQS0</accession>
<name>C1LQS0_SCHJA</name>